<dbReference type="EMBL" id="QBMN01000193">
    <property type="protein sequence ID" value="PZO34798.1"/>
    <property type="molecule type" value="Genomic_DNA"/>
</dbReference>
<evidence type="ECO:0000313" key="1">
    <source>
        <dbReference type="EMBL" id="PZO34798.1"/>
    </source>
</evidence>
<dbReference type="Proteomes" id="UP000249081">
    <property type="component" value="Unassembled WGS sequence"/>
</dbReference>
<accession>A0A2W4XTW6</accession>
<reference evidence="2" key="1">
    <citation type="submission" date="2018-04" db="EMBL/GenBank/DDBJ databases">
        <authorList>
            <person name="Cornet L."/>
        </authorList>
    </citation>
    <scope>NUCLEOTIDE SEQUENCE [LARGE SCALE GENOMIC DNA]</scope>
</reference>
<sequence length="60" mass="6256">MLYTFRSWSQTAVDPQAAAFLPAAESLNATIRGDRVAGGIAISLTAADLAQRLGCSEAET</sequence>
<gene>
    <name evidence="1" type="ORF">DCF17_19875</name>
</gene>
<dbReference type="AlphaFoldDB" id="A0A2W4XTW6"/>
<protein>
    <submittedName>
        <fullName evidence="1">Uncharacterized protein</fullName>
    </submittedName>
</protein>
<comment type="caution">
    <text evidence="1">The sequence shown here is derived from an EMBL/GenBank/DDBJ whole genome shotgun (WGS) entry which is preliminary data.</text>
</comment>
<reference evidence="1 2" key="2">
    <citation type="submission" date="2018-06" db="EMBL/GenBank/DDBJ databases">
        <title>Metagenomic assembly of (sub)arctic Cyanobacteria and their associated microbiome from non-axenic cultures.</title>
        <authorList>
            <person name="Baurain D."/>
        </authorList>
    </citation>
    <scope>NUCLEOTIDE SEQUENCE [LARGE SCALE GENOMIC DNA]</scope>
    <source>
        <strain evidence="1">ULC041bin1</strain>
    </source>
</reference>
<organism evidence="1 2">
    <name type="scientific">Shackletoniella antarctica</name>
    <dbReference type="NCBI Taxonomy" id="268115"/>
    <lineage>
        <taxon>Bacteria</taxon>
        <taxon>Bacillati</taxon>
        <taxon>Cyanobacteriota</taxon>
        <taxon>Cyanophyceae</taxon>
        <taxon>Oculatellales</taxon>
        <taxon>Oculatellaceae</taxon>
        <taxon>Shackletoniella</taxon>
    </lineage>
</organism>
<evidence type="ECO:0000313" key="2">
    <source>
        <dbReference type="Proteomes" id="UP000249081"/>
    </source>
</evidence>
<name>A0A2W4XTW6_9CYAN</name>
<proteinExistence type="predicted"/>